<dbReference type="PROSITE" id="PS50850">
    <property type="entry name" value="MFS"/>
    <property type="match status" value="1"/>
</dbReference>
<feature type="transmembrane region" description="Helical" evidence="7">
    <location>
        <begin position="242"/>
        <end position="260"/>
    </location>
</feature>
<evidence type="ECO:0000313" key="9">
    <source>
        <dbReference type="EMBL" id="MDZ5455158.1"/>
    </source>
</evidence>
<geneLocation type="plasmid" evidence="9">
    <name>unnamed</name>
</geneLocation>
<reference evidence="9 10" key="1">
    <citation type="submission" date="2023-11" db="EMBL/GenBank/DDBJ databases">
        <title>Draft genome of Azohydromonas lata strain H1 (DSM1123), a polyhydroxyalkanoate producer.</title>
        <authorList>
            <person name="Traversa D."/>
            <person name="D'Addabbo P."/>
            <person name="Pazzani C."/>
            <person name="Manzari C."/>
            <person name="Chiara M."/>
            <person name="Scrascia M."/>
        </authorList>
    </citation>
    <scope>NUCLEOTIDE SEQUENCE [LARGE SCALE GENOMIC DNA]</scope>
    <source>
        <strain evidence="9 10">H1</strain>
        <plasmid evidence="9">unnamed</plasmid>
    </source>
</reference>
<dbReference type="PANTHER" id="PTHR23513">
    <property type="entry name" value="INTEGRAL MEMBRANE EFFLUX PROTEIN-RELATED"/>
    <property type="match status" value="1"/>
</dbReference>
<dbReference type="Proteomes" id="UP001293718">
    <property type="component" value="Unassembled WGS sequence"/>
</dbReference>
<comment type="subcellular location">
    <subcellularLocation>
        <location evidence="1">Cell membrane</location>
        <topology evidence="1">Multi-pass membrane protein</topology>
    </subcellularLocation>
</comment>
<dbReference type="InterPro" id="IPR010290">
    <property type="entry name" value="TM_effector"/>
</dbReference>
<keyword evidence="10" id="KW-1185">Reference proteome</keyword>
<dbReference type="SUPFAM" id="SSF103473">
    <property type="entry name" value="MFS general substrate transporter"/>
    <property type="match status" value="1"/>
</dbReference>
<evidence type="ECO:0000313" key="10">
    <source>
        <dbReference type="Proteomes" id="UP001293718"/>
    </source>
</evidence>
<dbReference type="Pfam" id="PF05977">
    <property type="entry name" value="MFS_3"/>
    <property type="match status" value="1"/>
</dbReference>
<name>A0ABU5I7U2_9BURK</name>
<dbReference type="PANTHER" id="PTHR23513:SF11">
    <property type="entry name" value="STAPHYLOFERRIN A TRANSPORTER"/>
    <property type="match status" value="1"/>
</dbReference>
<dbReference type="CDD" id="cd06173">
    <property type="entry name" value="MFS_MefA_like"/>
    <property type="match status" value="1"/>
</dbReference>
<proteinExistence type="predicted"/>
<comment type="caution">
    <text evidence="9">The sequence shown here is derived from an EMBL/GenBank/DDBJ whole genome shotgun (WGS) entry which is preliminary data.</text>
</comment>
<keyword evidence="6 7" id="KW-0472">Membrane</keyword>
<accession>A0ABU5I7U2</accession>
<feature type="domain" description="Major facilitator superfamily (MFS) profile" evidence="8">
    <location>
        <begin position="1"/>
        <end position="384"/>
    </location>
</feature>
<keyword evidence="9" id="KW-0614">Plasmid</keyword>
<feature type="transmembrane region" description="Helical" evidence="7">
    <location>
        <begin position="127"/>
        <end position="150"/>
    </location>
</feature>
<evidence type="ECO:0000256" key="6">
    <source>
        <dbReference type="ARBA" id="ARBA00023136"/>
    </source>
</evidence>
<keyword evidence="2" id="KW-0813">Transport</keyword>
<gene>
    <name evidence="9" type="ORF">SM757_01085</name>
</gene>
<dbReference type="EMBL" id="JAXOJX010000001">
    <property type="protein sequence ID" value="MDZ5455158.1"/>
    <property type="molecule type" value="Genomic_DNA"/>
</dbReference>
<dbReference type="InterPro" id="IPR020846">
    <property type="entry name" value="MFS_dom"/>
</dbReference>
<feature type="transmembrane region" description="Helical" evidence="7">
    <location>
        <begin position="296"/>
        <end position="321"/>
    </location>
</feature>
<feature type="transmembrane region" description="Helical" evidence="7">
    <location>
        <begin position="210"/>
        <end position="230"/>
    </location>
</feature>
<feature type="transmembrane region" description="Helical" evidence="7">
    <location>
        <begin position="333"/>
        <end position="352"/>
    </location>
</feature>
<dbReference type="Gene3D" id="1.20.1250.20">
    <property type="entry name" value="MFS general substrate transporter like domains"/>
    <property type="match status" value="1"/>
</dbReference>
<feature type="transmembrane region" description="Helical" evidence="7">
    <location>
        <begin position="64"/>
        <end position="85"/>
    </location>
</feature>
<keyword evidence="4 7" id="KW-0812">Transmembrane</keyword>
<organism evidence="9 10">
    <name type="scientific">Azohydromonas lata</name>
    <dbReference type="NCBI Taxonomy" id="45677"/>
    <lineage>
        <taxon>Bacteria</taxon>
        <taxon>Pseudomonadati</taxon>
        <taxon>Pseudomonadota</taxon>
        <taxon>Betaproteobacteria</taxon>
        <taxon>Burkholderiales</taxon>
        <taxon>Sphaerotilaceae</taxon>
        <taxon>Azohydromonas</taxon>
    </lineage>
</organism>
<feature type="transmembrane region" description="Helical" evidence="7">
    <location>
        <begin position="272"/>
        <end position="290"/>
    </location>
</feature>
<evidence type="ECO:0000256" key="4">
    <source>
        <dbReference type="ARBA" id="ARBA00022692"/>
    </source>
</evidence>
<dbReference type="InterPro" id="IPR036259">
    <property type="entry name" value="MFS_trans_sf"/>
</dbReference>
<feature type="transmembrane region" description="Helical" evidence="7">
    <location>
        <begin position="31"/>
        <end position="52"/>
    </location>
</feature>
<keyword evidence="5 7" id="KW-1133">Transmembrane helix</keyword>
<protein>
    <submittedName>
        <fullName evidence="9">MFS transporter</fullName>
    </submittedName>
</protein>
<dbReference type="RefSeq" id="WP_322463875.1">
    <property type="nucleotide sequence ID" value="NZ_JAXOJX010000001.1"/>
</dbReference>
<keyword evidence="3" id="KW-1003">Cell membrane</keyword>
<evidence type="ECO:0000256" key="2">
    <source>
        <dbReference type="ARBA" id="ARBA00022448"/>
    </source>
</evidence>
<feature type="transmembrane region" description="Helical" evidence="7">
    <location>
        <begin position="91"/>
        <end position="115"/>
    </location>
</feature>
<evidence type="ECO:0000256" key="1">
    <source>
        <dbReference type="ARBA" id="ARBA00004651"/>
    </source>
</evidence>
<evidence type="ECO:0000259" key="8">
    <source>
        <dbReference type="PROSITE" id="PS50850"/>
    </source>
</evidence>
<evidence type="ECO:0000256" key="7">
    <source>
        <dbReference type="SAM" id="Phobius"/>
    </source>
</evidence>
<evidence type="ECO:0000256" key="3">
    <source>
        <dbReference type="ARBA" id="ARBA00022475"/>
    </source>
</evidence>
<evidence type="ECO:0000256" key="5">
    <source>
        <dbReference type="ARBA" id="ARBA00022989"/>
    </source>
</evidence>
<sequence>MLWLAWLAGNMTMWMHEVVAAWRMAQLTDSPLLVAGVQAAGTLPLFLLGLASGALADSLERRRFLAFAQAWIALTAAVLAVLAATDAMTPVTLLVLCLLNGVGLALRFPVFSALVPDMVPREQLAAALTLNAVAINLTRVVGPIVAGAVLASLGTVAVFVLNAAMSVLACWLILRARVATHARPAARTPMLSAIGQGLRHVHGSPVLRAVLLRAFVFFTQSVALVALLPLLAKRIGADATTYTALLAAMGAGAVLAAFALPRLPAAAARDRIVDAGVWLYAAATVAAVWAHEAWTLAPALALSGAVWLCVANTLTMSAQLVLPTALRARGMAIYQMSIMGGSAGGAALWGAVADRSSLTTALLGSAAAAVVLLLVTRRVSIDERAVLEPCHSPGAARGAAAVE</sequence>
<feature type="transmembrane region" description="Helical" evidence="7">
    <location>
        <begin position="358"/>
        <end position="375"/>
    </location>
</feature>
<feature type="transmembrane region" description="Helical" evidence="7">
    <location>
        <begin position="156"/>
        <end position="174"/>
    </location>
</feature>